<dbReference type="AlphaFoldDB" id="A0A2G8SZZ5"/>
<evidence type="ECO:0000313" key="4">
    <source>
        <dbReference type="Proteomes" id="UP000228593"/>
    </source>
</evidence>
<dbReference type="InterPro" id="IPR017740">
    <property type="entry name" value="TssA-like"/>
</dbReference>
<protein>
    <submittedName>
        <fullName evidence="3">Type VI secretion system protein TssA</fullName>
    </submittedName>
</protein>
<dbReference type="OrthoDB" id="9771118at2"/>
<dbReference type="Pfam" id="PF06812">
    <property type="entry name" value="ImpA_N"/>
    <property type="match status" value="1"/>
</dbReference>
<dbReference type="NCBIfam" id="TIGR03363">
    <property type="entry name" value="VI_chp_8"/>
    <property type="match status" value="1"/>
</dbReference>
<dbReference type="InterPro" id="IPR010657">
    <property type="entry name" value="ImpA_N"/>
</dbReference>
<gene>
    <name evidence="3" type="ORF">CR103_13190</name>
</gene>
<dbReference type="EMBL" id="PDOB01000020">
    <property type="protein sequence ID" value="PIL39344.1"/>
    <property type="molecule type" value="Genomic_DNA"/>
</dbReference>
<evidence type="ECO:0000313" key="3">
    <source>
        <dbReference type="EMBL" id="PIL39344.1"/>
    </source>
</evidence>
<keyword evidence="4" id="KW-1185">Reference proteome</keyword>
<name>A0A2G8SZZ5_9BURK</name>
<sequence length="340" mass="36553">MLNVEELLAPVSADHPCGEDLAYSSELDAIEAARLADDPTLDQGEWKTALKAADWPFVAARCASLIRSRSKDLKLAVWLTEASAKTGALRGMGDALLLVAALCERYWDGLYPLPDEGSFEQRAGYMGLLEARVRQLTREVKLTDGRATAFSLVDVAAARLRGLDAIKEVESAKLGTSRGFFQALLDDGAHCLAAIAQLRRVTDQRLGDDGPGFKDAREALEDVIRFARPGARDPQAQDQAGAGEASEVDSGAKVMSAAAPRQLQPPLPAGAPQTRAQALAQLRAVAQYFRHTEPHSPVAYLAERAAAWGEQSLHVWLRGVVKDPAVCAQLEEMLGVPPVP</sequence>
<organism evidence="3 4">
    <name type="scientific">Massilia psychrophila</name>
    <dbReference type="NCBI Taxonomy" id="1603353"/>
    <lineage>
        <taxon>Bacteria</taxon>
        <taxon>Pseudomonadati</taxon>
        <taxon>Pseudomonadota</taxon>
        <taxon>Betaproteobacteria</taxon>
        <taxon>Burkholderiales</taxon>
        <taxon>Oxalobacteraceae</taxon>
        <taxon>Telluria group</taxon>
        <taxon>Massilia</taxon>
    </lineage>
</organism>
<dbReference type="PANTHER" id="PTHR37951:SF1">
    <property type="entry name" value="TYPE VI SECRETION SYSTEM COMPONENT TSSA1"/>
    <property type="match status" value="1"/>
</dbReference>
<accession>A0A2G8SZZ5</accession>
<reference evidence="3 4" key="1">
    <citation type="submission" date="2017-10" db="EMBL/GenBank/DDBJ databases">
        <title>Massilia psychrophilum sp. nov., a novel purple-pigmented bacterium isolated from Tianshan glacier, Xinjiang Municipality, China.</title>
        <authorList>
            <person name="Wang H."/>
        </authorList>
    </citation>
    <scope>NUCLEOTIDE SEQUENCE [LARGE SCALE GENOMIC DNA]</scope>
    <source>
        <strain evidence="3 4">JCM 30813</strain>
    </source>
</reference>
<dbReference type="PANTHER" id="PTHR37951">
    <property type="entry name" value="CYTOPLASMIC PROTEIN-RELATED"/>
    <property type="match status" value="1"/>
</dbReference>
<evidence type="ECO:0000259" key="2">
    <source>
        <dbReference type="Pfam" id="PF06812"/>
    </source>
</evidence>
<comment type="caution">
    <text evidence="3">The sequence shown here is derived from an EMBL/GenBank/DDBJ whole genome shotgun (WGS) entry which is preliminary data.</text>
</comment>
<feature type="region of interest" description="Disordered" evidence="1">
    <location>
        <begin position="228"/>
        <end position="256"/>
    </location>
</feature>
<feature type="domain" description="ImpA N-terminal" evidence="2">
    <location>
        <begin position="8"/>
        <end position="129"/>
    </location>
</feature>
<dbReference type="Proteomes" id="UP000228593">
    <property type="component" value="Unassembled WGS sequence"/>
</dbReference>
<proteinExistence type="predicted"/>
<evidence type="ECO:0000256" key="1">
    <source>
        <dbReference type="SAM" id="MobiDB-lite"/>
    </source>
</evidence>